<gene>
    <name evidence="1" type="ORF">RRG08_066753</name>
</gene>
<comment type="caution">
    <text evidence="1">The sequence shown here is derived from an EMBL/GenBank/DDBJ whole genome shotgun (WGS) entry which is preliminary data.</text>
</comment>
<accession>A0AAE0XPI0</accession>
<name>A0AAE0XPI0_9GAST</name>
<dbReference type="AlphaFoldDB" id="A0AAE0XPI0"/>
<reference evidence="1" key="1">
    <citation type="journal article" date="2023" name="G3 (Bethesda)">
        <title>A reference genome for the long-term kleptoplast-retaining sea slug Elysia crispata morphotype clarki.</title>
        <authorList>
            <person name="Eastman K.E."/>
            <person name="Pendleton A.L."/>
            <person name="Shaikh M.A."/>
            <person name="Suttiyut T."/>
            <person name="Ogas R."/>
            <person name="Tomko P."/>
            <person name="Gavelis G."/>
            <person name="Widhalm J.R."/>
            <person name="Wisecaver J.H."/>
        </authorList>
    </citation>
    <scope>NUCLEOTIDE SEQUENCE</scope>
    <source>
        <strain evidence="1">ECLA1</strain>
    </source>
</reference>
<evidence type="ECO:0000313" key="1">
    <source>
        <dbReference type="EMBL" id="KAK3701260.1"/>
    </source>
</evidence>
<keyword evidence="2" id="KW-1185">Reference proteome</keyword>
<dbReference type="Proteomes" id="UP001283361">
    <property type="component" value="Unassembled WGS sequence"/>
</dbReference>
<protein>
    <submittedName>
        <fullName evidence="1">Uncharacterized protein</fullName>
    </submittedName>
</protein>
<organism evidence="1 2">
    <name type="scientific">Elysia crispata</name>
    <name type="common">lettuce slug</name>
    <dbReference type="NCBI Taxonomy" id="231223"/>
    <lineage>
        <taxon>Eukaryota</taxon>
        <taxon>Metazoa</taxon>
        <taxon>Spiralia</taxon>
        <taxon>Lophotrochozoa</taxon>
        <taxon>Mollusca</taxon>
        <taxon>Gastropoda</taxon>
        <taxon>Heterobranchia</taxon>
        <taxon>Euthyneura</taxon>
        <taxon>Panpulmonata</taxon>
        <taxon>Sacoglossa</taxon>
        <taxon>Placobranchoidea</taxon>
        <taxon>Plakobranchidae</taxon>
        <taxon>Elysia</taxon>
    </lineage>
</organism>
<proteinExistence type="predicted"/>
<evidence type="ECO:0000313" key="2">
    <source>
        <dbReference type="Proteomes" id="UP001283361"/>
    </source>
</evidence>
<dbReference type="EMBL" id="JAWDGP010007896">
    <property type="protein sequence ID" value="KAK3701260.1"/>
    <property type="molecule type" value="Genomic_DNA"/>
</dbReference>
<sequence length="96" mass="11182">MQLTKEIEKQDLPNSRVFILGKRTQTDKILCRNQAEPQAAVIHSNFKLHVWISLHSESQAALIYTNFKLRTWTKLTFRTSGRCDPYQLQTACLDMD</sequence>